<reference evidence="2" key="1">
    <citation type="journal article" date="2019" name="Int. J. Syst. Evol. Microbiol.">
        <title>The Global Catalogue of Microorganisms (GCM) 10K type strain sequencing project: providing services to taxonomists for standard genome sequencing and annotation.</title>
        <authorList>
            <consortium name="The Broad Institute Genomics Platform"/>
            <consortium name="The Broad Institute Genome Sequencing Center for Infectious Disease"/>
            <person name="Wu L."/>
            <person name="Ma J."/>
        </authorList>
    </citation>
    <scope>NUCLEOTIDE SEQUENCE [LARGE SCALE GENOMIC DNA]</scope>
    <source>
        <strain evidence="2">CCM 8689</strain>
    </source>
</reference>
<organism evidence="1 2">
    <name type="scientific">Pedobacter jamesrossensis</name>
    <dbReference type="NCBI Taxonomy" id="1908238"/>
    <lineage>
        <taxon>Bacteria</taxon>
        <taxon>Pseudomonadati</taxon>
        <taxon>Bacteroidota</taxon>
        <taxon>Sphingobacteriia</taxon>
        <taxon>Sphingobacteriales</taxon>
        <taxon>Sphingobacteriaceae</taxon>
        <taxon>Pedobacter</taxon>
    </lineage>
</organism>
<accession>A0ABV8NSN8</accession>
<dbReference type="RefSeq" id="WP_378962930.1">
    <property type="nucleotide sequence ID" value="NZ_JBHRXC010000016.1"/>
</dbReference>
<keyword evidence="2" id="KW-1185">Reference proteome</keyword>
<protein>
    <submittedName>
        <fullName evidence="1">Uncharacterized protein</fullName>
    </submittedName>
</protein>
<comment type="caution">
    <text evidence="1">The sequence shown here is derived from an EMBL/GenBank/DDBJ whole genome shotgun (WGS) entry which is preliminary data.</text>
</comment>
<name>A0ABV8NSN8_9SPHI</name>
<evidence type="ECO:0000313" key="1">
    <source>
        <dbReference type="EMBL" id="MFC4198883.1"/>
    </source>
</evidence>
<dbReference type="EMBL" id="JBHSBY010000144">
    <property type="protein sequence ID" value="MFC4198883.1"/>
    <property type="molecule type" value="Genomic_DNA"/>
</dbReference>
<gene>
    <name evidence="1" type="ORF">ACFOUY_19405</name>
</gene>
<proteinExistence type="predicted"/>
<sequence>MKSEYIYIPFNNSNENYIEEMANLSSKLFHVSADVSSDKKCLQIESENQNLVSVIVNPVYAIITKIIESDLANEVFETLKVNTKRFCN</sequence>
<dbReference type="Proteomes" id="UP001595792">
    <property type="component" value="Unassembled WGS sequence"/>
</dbReference>
<evidence type="ECO:0000313" key="2">
    <source>
        <dbReference type="Proteomes" id="UP001595792"/>
    </source>
</evidence>